<keyword evidence="3 4" id="KW-0658">Purine biosynthesis</keyword>
<feature type="domain" description="Formyl transferase N-terminal" evidence="5">
    <location>
        <begin position="9"/>
        <end position="203"/>
    </location>
</feature>
<comment type="catalytic activity">
    <reaction evidence="4">
        <text>N(1)-(5-phospho-beta-D-ribosyl)glycinamide + (6R)-10-formyltetrahydrofolate = N(2)-formyl-N(1)-(5-phospho-beta-D-ribosyl)glycinamide + (6S)-5,6,7,8-tetrahydrofolate + H(+)</text>
        <dbReference type="Rhea" id="RHEA:15053"/>
        <dbReference type="ChEBI" id="CHEBI:15378"/>
        <dbReference type="ChEBI" id="CHEBI:57453"/>
        <dbReference type="ChEBI" id="CHEBI:143788"/>
        <dbReference type="ChEBI" id="CHEBI:147286"/>
        <dbReference type="ChEBI" id="CHEBI:195366"/>
        <dbReference type="EC" id="2.1.2.2"/>
    </reaction>
</comment>
<feature type="binding site" evidence="4">
    <location>
        <position position="69"/>
    </location>
    <ligand>
        <name>(6R)-10-formyltetrahydrofolate</name>
        <dbReference type="ChEBI" id="CHEBI:195366"/>
    </ligand>
</feature>
<dbReference type="InterPro" id="IPR004607">
    <property type="entry name" value="GART"/>
</dbReference>
<keyword evidence="2 4" id="KW-0808">Transferase</keyword>
<dbReference type="InterPro" id="IPR002376">
    <property type="entry name" value="Formyl_transf_N"/>
</dbReference>
<comment type="function">
    <text evidence="4">Catalyzes the transfer of a formyl group from 10-formyltetrahydrofolate to 5-phospho-ribosyl-glycinamide (GAR), producing 5-phospho-ribosyl-N-formylglycinamide (FGAR) and tetrahydrofolate.</text>
</comment>
<dbReference type="PANTHER" id="PTHR43369:SF2">
    <property type="entry name" value="PHOSPHORIBOSYLGLYCINAMIDE FORMYLTRANSFERASE"/>
    <property type="match status" value="1"/>
</dbReference>
<protein>
    <recommendedName>
        <fullName evidence="4">Phosphoribosylglycinamide formyltransferase</fullName>
        <ecNumber evidence="4">2.1.2.2</ecNumber>
    </recommendedName>
    <alternativeName>
        <fullName evidence="4">5'-phosphoribosylglycinamide transformylase</fullName>
    </alternativeName>
    <alternativeName>
        <fullName evidence="4">GAR transformylase</fullName>
        <shortName evidence="4">GART</shortName>
    </alternativeName>
</protein>
<dbReference type="PANTHER" id="PTHR43369">
    <property type="entry name" value="PHOSPHORIBOSYLGLYCINAMIDE FORMYLTRANSFERASE"/>
    <property type="match status" value="1"/>
</dbReference>
<dbReference type="EC" id="2.1.2.2" evidence="4"/>
<proteinExistence type="inferred from homology"/>
<dbReference type="HAMAP" id="MF_01930">
    <property type="entry name" value="PurN"/>
    <property type="match status" value="1"/>
</dbReference>
<comment type="pathway">
    <text evidence="1 4">Purine metabolism; IMP biosynthesis via de novo pathway; N(2)-formyl-N(1)-(5-phospho-D-ribosyl)glycinamide from N(1)-(5-phospho-D-ribosyl)glycinamide (10-formyl THF route): step 1/1.</text>
</comment>
<feature type="active site" description="Proton donor" evidence="4">
    <location>
        <position position="130"/>
    </location>
</feature>
<dbReference type="CDD" id="cd08645">
    <property type="entry name" value="FMT_core_GART"/>
    <property type="match status" value="1"/>
</dbReference>
<evidence type="ECO:0000256" key="3">
    <source>
        <dbReference type="ARBA" id="ARBA00022755"/>
    </source>
</evidence>
<feature type="binding site" evidence="4">
    <location>
        <position position="128"/>
    </location>
    <ligand>
        <name>(6R)-10-formyltetrahydrofolate</name>
        <dbReference type="ChEBI" id="CHEBI:195366"/>
    </ligand>
</feature>
<accession>A0ABN2B4K7</accession>
<evidence type="ECO:0000259" key="5">
    <source>
        <dbReference type="Pfam" id="PF00551"/>
    </source>
</evidence>
<sequence length="221" mass="23642">MSEQSKPLQVVVLVSGSGSLLQALIDDDVHGKVYEIVAVGADRECTGLERATLAGIPTFTVETRHFPERSQWDAALADAIERAFSDADDDLDLAALTGGDVAARQLVVSAGFMKILGAQTLSRHTVINTHPALLPSFPGAHGVRDALAHGVKVTGTTCHVVDAGVDTGPIIDQRVVDVRADDDEESLHERIKVEERTMLVDVVRGFARGWSINGRTVSINE</sequence>
<name>A0ABN2B4K7_9MICO</name>
<comment type="similarity">
    <text evidence="4">Belongs to the GART family.</text>
</comment>
<comment type="caution">
    <text evidence="6">The sequence shown here is derived from an EMBL/GenBank/DDBJ whole genome shotgun (WGS) entry which is preliminary data.</text>
</comment>
<comment type="caution">
    <text evidence="4">Lacks conserved residue(s) required for the propagation of feature annotation.</text>
</comment>
<evidence type="ECO:0000256" key="1">
    <source>
        <dbReference type="ARBA" id="ARBA00005054"/>
    </source>
</evidence>
<dbReference type="Pfam" id="PF00551">
    <property type="entry name" value="Formyl_trans_N"/>
    <property type="match status" value="1"/>
</dbReference>
<evidence type="ECO:0000256" key="4">
    <source>
        <dbReference type="HAMAP-Rule" id="MF_01930"/>
    </source>
</evidence>
<gene>
    <name evidence="4 6" type="primary">purN</name>
    <name evidence="6" type="ORF">GCM10009762_05110</name>
</gene>
<dbReference type="Gene3D" id="3.40.50.170">
    <property type="entry name" value="Formyl transferase, N-terminal domain"/>
    <property type="match status" value="1"/>
</dbReference>
<organism evidence="6 7">
    <name type="scientific">Dermacoccus barathri</name>
    <dbReference type="NCBI Taxonomy" id="322601"/>
    <lineage>
        <taxon>Bacteria</taxon>
        <taxon>Bacillati</taxon>
        <taxon>Actinomycetota</taxon>
        <taxon>Actinomycetes</taxon>
        <taxon>Micrococcales</taxon>
        <taxon>Dermacoccaceae</taxon>
        <taxon>Dermacoccus</taxon>
    </lineage>
</organism>
<feature type="site" description="Raises pKa of active site His" evidence="4">
    <location>
        <position position="166"/>
    </location>
</feature>
<reference evidence="6 7" key="1">
    <citation type="journal article" date="2019" name="Int. J. Syst. Evol. Microbiol.">
        <title>The Global Catalogue of Microorganisms (GCM) 10K type strain sequencing project: providing services to taxonomists for standard genome sequencing and annotation.</title>
        <authorList>
            <consortium name="The Broad Institute Genomics Platform"/>
            <consortium name="The Broad Institute Genome Sequencing Center for Infectious Disease"/>
            <person name="Wu L."/>
            <person name="Ma J."/>
        </authorList>
    </citation>
    <scope>NUCLEOTIDE SEQUENCE [LARGE SCALE GENOMIC DNA]</scope>
    <source>
        <strain evidence="6 7">JCM 14588</strain>
    </source>
</reference>
<evidence type="ECO:0000256" key="2">
    <source>
        <dbReference type="ARBA" id="ARBA00022679"/>
    </source>
</evidence>
<dbReference type="InterPro" id="IPR036477">
    <property type="entry name" value="Formyl_transf_N_sf"/>
</dbReference>
<feature type="binding site" evidence="4">
    <location>
        <begin position="113"/>
        <end position="116"/>
    </location>
    <ligand>
        <name>(6R)-10-formyltetrahydrofolate</name>
        <dbReference type="ChEBI" id="CHEBI:195366"/>
    </ligand>
</feature>
<dbReference type="SUPFAM" id="SSF53328">
    <property type="entry name" value="Formyltransferase"/>
    <property type="match status" value="1"/>
</dbReference>
<dbReference type="RefSeq" id="WP_346029594.1">
    <property type="nucleotide sequence ID" value="NZ_BAAANV010000015.1"/>
</dbReference>
<dbReference type="EMBL" id="BAAANV010000015">
    <property type="protein sequence ID" value="GAA1533758.1"/>
    <property type="molecule type" value="Genomic_DNA"/>
</dbReference>
<keyword evidence="7" id="KW-1185">Reference proteome</keyword>
<evidence type="ECO:0000313" key="6">
    <source>
        <dbReference type="EMBL" id="GAA1533758.1"/>
    </source>
</evidence>
<evidence type="ECO:0000313" key="7">
    <source>
        <dbReference type="Proteomes" id="UP001501288"/>
    </source>
</evidence>
<dbReference type="Proteomes" id="UP001501288">
    <property type="component" value="Unassembled WGS sequence"/>
</dbReference>